<accession>A0AAV5UBK6</accession>
<feature type="non-terminal residue" evidence="1">
    <location>
        <position position="101"/>
    </location>
</feature>
<protein>
    <submittedName>
        <fullName evidence="1">Uncharacterized protein</fullName>
    </submittedName>
</protein>
<evidence type="ECO:0000313" key="1">
    <source>
        <dbReference type="EMBL" id="GMT03715.1"/>
    </source>
</evidence>
<gene>
    <name evidence="1" type="ORF">PENTCL1PPCAC_25889</name>
</gene>
<keyword evidence="2" id="KW-1185">Reference proteome</keyword>
<dbReference type="AlphaFoldDB" id="A0AAV5UBK6"/>
<comment type="caution">
    <text evidence="1">The sequence shown here is derived from an EMBL/GenBank/DDBJ whole genome shotgun (WGS) entry which is preliminary data.</text>
</comment>
<organism evidence="1 2">
    <name type="scientific">Pristionchus entomophagus</name>
    <dbReference type="NCBI Taxonomy" id="358040"/>
    <lineage>
        <taxon>Eukaryota</taxon>
        <taxon>Metazoa</taxon>
        <taxon>Ecdysozoa</taxon>
        <taxon>Nematoda</taxon>
        <taxon>Chromadorea</taxon>
        <taxon>Rhabditida</taxon>
        <taxon>Rhabditina</taxon>
        <taxon>Diplogasteromorpha</taxon>
        <taxon>Diplogasteroidea</taxon>
        <taxon>Neodiplogasteridae</taxon>
        <taxon>Pristionchus</taxon>
    </lineage>
</organism>
<dbReference type="Proteomes" id="UP001432027">
    <property type="component" value="Unassembled WGS sequence"/>
</dbReference>
<reference evidence="1" key="1">
    <citation type="submission" date="2023-10" db="EMBL/GenBank/DDBJ databases">
        <title>Genome assembly of Pristionchus species.</title>
        <authorList>
            <person name="Yoshida K."/>
            <person name="Sommer R.J."/>
        </authorList>
    </citation>
    <scope>NUCLEOTIDE SEQUENCE</scope>
    <source>
        <strain evidence="1">RS0144</strain>
    </source>
</reference>
<feature type="non-terminal residue" evidence="1">
    <location>
        <position position="1"/>
    </location>
</feature>
<sequence length="101" mass="11369">GGGAAAGLSTGARTRVARCATARQRQLIEPRGEPLHQLLPHRQWHLGFLRAENCREMDWLDTGEEGPNRDLSLLYLLDSLRSCSSRWYHTHLLGTESESTE</sequence>
<dbReference type="EMBL" id="BTSX01000006">
    <property type="protein sequence ID" value="GMT03715.1"/>
    <property type="molecule type" value="Genomic_DNA"/>
</dbReference>
<name>A0AAV5UBK6_9BILA</name>
<proteinExistence type="predicted"/>
<evidence type="ECO:0000313" key="2">
    <source>
        <dbReference type="Proteomes" id="UP001432027"/>
    </source>
</evidence>